<dbReference type="SUPFAM" id="SSF51713">
    <property type="entry name" value="tRNA-guanine transglycosylase"/>
    <property type="match status" value="1"/>
</dbReference>
<accession>A0ABU1AUR0</accession>
<gene>
    <name evidence="1" type="primary">dpdA</name>
    <name evidence="1" type="ORF">QEH52_05005</name>
</gene>
<protein>
    <submittedName>
        <fullName evidence="1">tRNA-guanine transglycosylase DpdA</fullName>
    </submittedName>
</protein>
<dbReference type="Proteomes" id="UP001225316">
    <property type="component" value="Unassembled WGS sequence"/>
</dbReference>
<evidence type="ECO:0000313" key="1">
    <source>
        <dbReference type="EMBL" id="MDQ8206855.1"/>
    </source>
</evidence>
<comment type="caution">
    <text evidence="1">The sequence shown here is derived from an EMBL/GenBank/DDBJ whole genome shotgun (WGS) entry which is preliminary data.</text>
</comment>
<organism evidence="1 2">
    <name type="scientific">Thalassobacterium maritimum</name>
    <dbReference type="NCBI Taxonomy" id="3041265"/>
    <lineage>
        <taxon>Bacteria</taxon>
        <taxon>Pseudomonadati</taxon>
        <taxon>Verrucomicrobiota</taxon>
        <taxon>Opitutia</taxon>
        <taxon>Puniceicoccales</taxon>
        <taxon>Coraliomargaritaceae</taxon>
        <taxon>Thalassobacterium</taxon>
    </lineage>
</organism>
<reference evidence="1 2" key="1">
    <citation type="submission" date="2023-04" db="EMBL/GenBank/DDBJ databases">
        <title>A novel bacteria isolated from coastal sediment.</title>
        <authorList>
            <person name="Liu X.-J."/>
            <person name="Du Z.-J."/>
        </authorList>
    </citation>
    <scope>NUCLEOTIDE SEQUENCE [LARGE SCALE GENOMIC DNA]</scope>
    <source>
        <strain evidence="1 2">SDUM461003</strain>
    </source>
</reference>
<keyword evidence="2" id="KW-1185">Reference proteome</keyword>
<dbReference type="RefSeq" id="WP_308948984.1">
    <property type="nucleotide sequence ID" value="NZ_JARXHW010000008.1"/>
</dbReference>
<dbReference type="NCBIfam" id="NF041059">
    <property type="entry name" value="DpdA"/>
    <property type="match status" value="1"/>
</dbReference>
<dbReference type="InterPro" id="IPR053537">
    <property type="entry name" value="DNA-guanine_TGase"/>
</dbReference>
<dbReference type="EMBL" id="JARXHW010000008">
    <property type="protein sequence ID" value="MDQ8206855.1"/>
    <property type="molecule type" value="Genomic_DNA"/>
</dbReference>
<name>A0ABU1AUR0_9BACT</name>
<proteinExistence type="predicted"/>
<evidence type="ECO:0000313" key="2">
    <source>
        <dbReference type="Proteomes" id="UP001225316"/>
    </source>
</evidence>
<dbReference type="InterPro" id="IPR036511">
    <property type="entry name" value="TGT-like_sf"/>
</dbReference>
<dbReference type="Gene3D" id="3.20.20.105">
    <property type="entry name" value="Queuine tRNA-ribosyltransferase-like"/>
    <property type="match status" value="1"/>
</dbReference>
<sequence>MIQFYFPDSVDVINPGYCFDEEEHDRKRKRIVSEAYPHEVYEQPPYDGMLISKAVVKTRYSMAQRQRLMRQGIRKFLRLDTPEREHIKVIGDCGAFTYRNDPEPPYSVDEVIDFYDDLGFDLGISLDHVILGFEDEDESEYKIYPDSKKLEELAEFKRRQDTTLRLAKEFLESCISRKVKFKPLGVAQGWSPSSYADAVEKLQEIGYDYIALGGMVPLKTDEIESCLRKIEKIRKKDTKFHLLGISRIDELREFEKFGVVSADSTAPLLQAFKSDRDNFQLNGDSFIALRVQQVGENNKVKKLVLSGAISQDEARKLELDCMRLLKGFDQGTASVEEVTEALCQLEALITQKPKIKNRPLYVRTLKEKPWRNCDCPICKELGIHVVIFRGAERNRRRGFHNLYNYYSILKGKRTATTHHV</sequence>